<dbReference type="RefSeq" id="WP_085378190.1">
    <property type="nucleotide sequence ID" value="NZ_CP020612.1"/>
</dbReference>
<sequence>MIALIRAMFATPEAQADPYVWAAALMGHWAIGAGLTALIMAIWIIREAWNAVAVLSMAYLVGWEGGQLITAAGPQRRLSWALVWDGILDWSAVTLGAITAAALWHRRRRLIAAAVAATAVILTAGVGRRK</sequence>
<feature type="transmembrane region" description="Helical" evidence="1">
    <location>
        <begin position="110"/>
        <end position="127"/>
    </location>
</feature>
<feature type="transmembrane region" description="Helical" evidence="1">
    <location>
        <begin position="52"/>
        <end position="72"/>
    </location>
</feature>
<evidence type="ECO:0008006" key="4">
    <source>
        <dbReference type="Google" id="ProtNLM"/>
    </source>
</evidence>
<dbReference type="STRING" id="1945662.B0A89_10965"/>
<dbReference type="OrthoDB" id="7779234at2"/>
<name>A0A1W6CZ17_9RHOB</name>
<keyword evidence="3" id="KW-1185">Reference proteome</keyword>
<accession>A0A1W6CZ17</accession>
<dbReference type="KEGG" id="pcon:B0A89_10965"/>
<feature type="transmembrane region" description="Helical" evidence="1">
    <location>
        <begin position="78"/>
        <end position="103"/>
    </location>
</feature>
<proteinExistence type="predicted"/>
<protein>
    <recommendedName>
        <fullName evidence="4">DUF2238 domain-containing protein</fullName>
    </recommendedName>
</protein>
<evidence type="ECO:0000313" key="3">
    <source>
        <dbReference type="Proteomes" id="UP000193017"/>
    </source>
</evidence>
<reference evidence="2 3" key="1">
    <citation type="submission" date="2017-03" db="EMBL/GenBank/DDBJ databases">
        <title>Genome sequence of Paracoccus contaminans isolated from a water microcosm.</title>
        <authorList>
            <person name="Aurass P."/>
            <person name="Karste S."/>
            <person name="Trost E."/>
            <person name="Glaeser S.P."/>
            <person name="Kaempfer P."/>
            <person name="Flieger A."/>
        </authorList>
    </citation>
    <scope>NUCLEOTIDE SEQUENCE [LARGE SCALE GENOMIC DNA]</scope>
    <source>
        <strain evidence="3">RKI 16-01929T\LMG 29738T\CCM 8701T\CIP 111112T</strain>
    </source>
</reference>
<dbReference type="EMBL" id="CP020612">
    <property type="protein sequence ID" value="ARJ70075.1"/>
    <property type="molecule type" value="Genomic_DNA"/>
</dbReference>
<organism evidence="2 3">
    <name type="scientific">Paracoccus contaminans</name>
    <dbReference type="NCBI Taxonomy" id="1945662"/>
    <lineage>
        <taxon>Bacteria</taxon>
        <taxon>Pseudomonadati</taxon>
        <taxon>Pseudomonadota</taxon>
        <taxon>Alphaproteobacteria</taxon>
        <taxon>Rhodobacterales</taxon>
        <taxon>Paracoccaceae</taxon>
        <taxon>Paracoccus</taxon>
    </lineage>
</organism>
<keyword evidence="1" id="KW-1133">Transmembrane helix</keyword>
<gene>
    <name evidence="2" type="ORF">B0A89_10965</name>
</gene>
<feature type="transmembrane region" description="Helical" evidence="1">
    <location>
        <begin position="26"/>
        <end position="45"/>
    </location>
</feature>
<keyword evidence="1" id="KW-0472">Membrane</keyword>
<evidence type="ECO:0000313" key="2">
    <source>
        <dbReference type="EMBL" id="ARJ70075.1"/>
    </source>
</evidence>
<keyword evidence="1" id="KW-0812">Transmembrane</keyword>
<evidence type="ECO:0000256" key="1">
    <source>
        <dbReference type="SAM" id="Phobius"/>
    </source>
</evidence>
<dbReference type="Proteomes" id="UP000193017">
    <property type="component" value="Chromosome"/>
</dbReference>
<dbReference type="AlphaFoldDB" id="A0A1W6CZ17"/>